<dbReference type="EMBL" id="QZWG01000009">
    <property type="protein sequence ID" value="RZB93404.1"/>
    <property type="molecule type" value="Genomic_DNA"/>
</dbReference>
<keyword evidence="2" id="KW-1185">Reference proteome</keyword>
<gene>
    <name evidence="1" type="ORF">D0Y65_024990</name>
</gene>
<evidence type="ECO:0000313" key="1">
    <source>
        <dbReference type="EMBL" id="RZB93404.1"/>
    </source>
</evidence>
<protein>
    <submittedName>
        <fullName evidence="1">Uncharacterized protein</fullName>
    </submittedName>
</protein>
<organism evidence="1 2">
    <name type="scientific">Glycine soja</name>
    <name type="common">Wild soybean</name>
    <dbReference type="NCBI Taxonomy" id="3848"/>
    <lineage>
        <taxon>Eukaryota</taxon>
        <taxon>Viridiplantae</taxon>
        <taxon>Streptophyta</taxon>
        <taxon>Embryophyta</taxon>
        <taxon>Tracheophyta</taxon>
        <taxon>Spermatophyta</taxon>
        <taxon>Magnoliopsida</taxon>
        <taxon>eudicotyledons</taxon>
        <taxon>Gunneridae</taxon>
        <taxon>Pentapetalae</taxon>
        <taxon>rosids</taxon>
        <taxon>fabids</taxon>
        <taxon>Fabales</taxon>
        <taxon>Fabaceae</taxon>
        <taxon>Papilionoideae</taxon>
        <taxon>50 kb inversion clade</taxon>
        <taxon>NPAAA clade</taxon>
        <taxon>indigoferoid/millettioid clade</taxon>
        <taxon>Phaseoleae</taxon>
        <taxon>Glycine</taxon>
        <taxon>Glycine subgen. Soja</taxon>
    </lineage>
</organism>
<name>A0A445J4S3_GLYSO</name>
<sequence length="67" mass="7420">MEKNRNFNVFIAETRVKDLIGNSMVVPAEEHGYAASEDVEARLLLLCNQIAPFSKACFPARLGESHA</sequence>
<reference evidence="1 2" key="1">
    <citation type="submission" date="2018-09" db="EMBL/GenBank/DDBJ databases">
        <title>A high-quality reference genome of wild soybean provides a powerful tool to mine soybean genomes.</title>
        <authorList>
            <person name="Xie M."/>
            <person name="Chung C.Y.L."/>
            <person name="Li M.-W."/>
            <person name="Wong F.-L."/>
            <person name="Chan T.-F."/>
            <person name="Lam H.-M."/>
        </authorList>
    </citation>
    <scope>NUCLEOTIDE SEQUENCE [LARGE SCALE GENOMIC DNA]</scope>
    <source>
        <strain evidence="2">cv. W05</strain>
        <tissue evidence="1">Hypocotyl of etiolated seedlings</tissue>
    </source>
</reference>
<evidence type="ECO:0000313" key="2">
    <source>
        <dbReference type="Proteomes" id="UP000289340"/>
    </source>
</evidence>
<dbReference type="AlphaFoldDB" id="A0A445J4S3"/>
<dbReference type="Proteomes" id="UP000289340">
    <property type="component" value="Chromosome 9"/>
</dbReference>
<proteinExistence type="predicted"/>
<accession>A0A445J4S3</accession>
<comment type="caution">
    <text evidence="1">The sequence shown here is derived from an EMBL/GenBank/DDBJ whole genome shotgun (WGS) entry which is preliminary data.</text>
</comment>